<dbReference type="Proteomes" id="UP001310022">
    <property type="component" value="Unassembled WGS sequence"/>
</dbReference>
<keyword evidence="2" id="KW-1185">Reference proteome</keyword>
<proteinExistence type="predicted"/>
<protein>
    <submittedName>
        <fullName evidence="1">Uncharacterized protein</fullName>
    </submittedName>
</protein>
<accession>A0AAN5AJE2</accession>
<evidence type="ECO:0000313" key="2">
    <source>
        <dbReference type="Proteomes" id="UP001310022"/>
    </source>
</evidence>
<reference evidence="1 2" key="1">
    <citation type="submission" date="2021-12" db="EMBL/GenBank/DDBJ databases">
        <title>Genome sequencing of bacteria with rrn-lacking chromosome and rrn-plasmid.</title>
        <authorList>
            <person name="Anda M."/>
            <person name="Iwasaki W."/>
        </authorList>
    </citation>
    <scope>NUCLEOTIDE SEQUENCE [LARGE SCALE GENOMIC DNA]</scope>
    <source>
        <strain evidence="1 2">NBRC 15940</strain>
    </source>
</reference>
<organism evidence="1 2">
    <name type="scientific">Persicobacter diffluens</name>
    <dbReference type="NCBI Taxonomy" id="981"/>
    <lineage>
        <taxon>Bacteria</taxon>
        <taxon>Pseudomonadati</taxon>
        <taxon>Bacteroidota</taxon>
        <taxon>Cytophagia</taxon>
        <taxon>Cytophagales</taxon>
        <taxon>Persicobacteraceae</taxon>
        <taxon>Persicobacter</taxon>
    </lineage>
</organism>
<dbReference type="AlphaFoldDB" id="A0AAN5AJE2"/>
<evidence type="ECO:0000313" key="1">
    <source>
        <dbReference type="EMBL" id="GJM60792.1"/>
    </source>
</evidence>
<sequence>MAYAFKKKIALPAIFFYFCKMEIRQNRDWNNKVWTISQGKKSCLVFSLKEYALFEQLQQQGGFSADQCYLLVNEIGLLNIYFHEVPETSLDILEFTDRPVALKLNGGRNVPAGMMAEDDRLNAFFMKAEHFGALARVQQPLVLVELKGGISGQAWLQAEQNLLILQDDSLRFPFKRREVAMGTNGDIKIKDL</sequence>
<comment type="caution">
    <text evidence="1">The sequence shown here is derived from an EMBL/GenBank/DDBJ whole genome shotgun (WGS) entry which is preliminary data.</text>
</comment>
<name>A0AAN5AJE2_9BACT</name>
<gene>
    <name evidence="1" type="ORF">PEDI_13440</name>
</gene>
<dbReference type="EMBL" id="BQKE01000001">
    <property type="protein sequence ID" value="GJM60792.1"/>
    <property type="molecule type" value="Genomic_DNA"/>
</dbReference>